<sequence length="50" mass="5046">MAVSPASPAPPRAASIRISDPFTDGARAGARDPFTDGARNGARDTFSDGA</sequence>
<accession>H1RYS1</accession>
<evidence type="ECO:0000313" key="3">
    <source>
        <dbReference type="Proteomes" id="UP000005808"/>
    </source>
</evidence>
<dbReference type="AlphaFoldDB" id="H1RYS1"/>
<gene>
    <name evidence="2" type="ORF">OR16_02095</name>
</gene>
<feature type="compositionally biased region" description="Basic and acidic residues" evidence="1">
    <location>
        <begin position="41"/>
        <end position="50"/>
    </location>
</feature>
<reference evidence="2 3" key="1">
    <citation type="journal article" date="2012" name="J. Bacteriol.">
        <title>De Novo Genome Project of Cupriavidus basilensis OR16.</title>
        <authorList>
            <person name="Cserhati M."/>
            <person name="Kriszt B."/>
            <person name="Szoboszlay S."/>
            <person name="Toth A."/>
            <person name="Szabo I."/>
            <person name="Tancsics A."/>
            <person name="Nagy I."/>
            <person name="Horvath B."/>
            <person name="Nagy I."/>
            <person name="Kukolya J."/>
        </authorList>
    </citation>
    <scope>NUCLEOTIDE SEQUENCE [LARGE SCALE GENOMIC DNA]</scope>
    <source>
        <strain evidence="2 3">OR16</strain>
    </source>
</reference>
<evidence type="ECO:0000313" key="2">
    <source>
        <dbReference type="EMBL" id="EHP44762.1"/>
    </source>
</evidence>
<dbReference type="EMBL" id="AHJE01000003">
    <property type="protein sequence ID" value="EHP44762.1"/>
    <property type="molecule type" value="Genomic_DNA"/>
</dbReference>
<dbReference type="Proteomes" id="UP000005808">
    <property type="component" value="Unassembled WGS sequence"/>
</dbReference>
<organism evidence="2 3">
    <name type="scientific">Cupriavidus basilensis OR16</name>
    <dbReference type="NCBI Taxonomy" id="1127483"/>
    <lineage>
        <taxon>Bacteria</taxon>
        <taxon>Pseudomonadati</taxon>
        <taxon>Pseudomonadota</taxon>
        <taxon>Betaproteobacteria</taxon>
        <taxon>Burkholderiales</taxon>
        <taxon>Burkholderiaceae</taxon>
        <taxon>Cupriavidus</taxon>
    </lineage>
</organism>
<name>H1RYS1_9BURK</name>
<proteinExistence type="predicted"/>
<feature type="region of interest" description="Disordered" evidence="1">
    <location>
        <begin position="1"/>
        <end position="50"/>
    </location>
</feature>
<protein>
    <submittedName>
        <fullName evidence="2">Signal peptide protein</fullName>
    </submittedName>
</protein>
<feature type="compositionally biased region" description="Low complexity" evidence="1">
    <location>
        <begin position="1"/>
        <end position="19"/>
    </location>
</feature>
<evidence type="ECO:0000256" key="1">
    <source>
        <dbReference type="SAM" id="MobiDB-lite"/>
    </source>
</evidence>
<comment type="caution">
    <text evidence="2">The sequence shown here is derived from an EMBL/GenBank/DDBJ whole genome shotgun (WGS) entry which is preliminary data.</text>
</comment>
<dbReference type="PATRIC" id="fig|1127483.3.peg.431"/>